<dbReference type="EMBL" id="BLXT01008189">
    <property type="protein sequence ID" value="GFO46537.1"/>
    <property type="molecule type" value="Genomic_DNA"/>
</dbReference>
<dbReference type="AlphaFoldDB" id="A0AAV4DR18"/>
<dbReference type="Proteomes" id="UP000735302">
    <property type="component" value="Unassembled WGS sequence"/>
</dbReference>
<protein>
    <submittedName>
        <fullName evidence="1">Uncharacterized protein</fullName>
    </submittedName>
</protein>
<evidence type="ECO:0000313" key="2">
    <source>
        <dbReference type="Proteomes" id="UP000735302"/>
    </source>
</evidence>
<gene>
    <name evidence="1" type="ORF">PoB_007304200</name>
</gene>
<name>A0AAV4DR18_9GAST</name>
<reference evidence="1 2" key="1">
    <citation type="journal article" date="2021" name="Elife">
        <title>Chloroplast acquisition without the gene transfer in kleptoplastic sea slugs, Plakobranchus ocellatus.</title>
        <authorList>
            <person name="Maeda T."/>
            <person name="Takahashi S."/>
            <person name="Yoshida T."/>
            <person name="Shimamura S."/>
            <person name="Takaki Y."/>
            <person name="Nagai Y."/>
            <person name="Toyoda A."/>
            <person name="Suzuki Y."/>
            <person name="Arimoto A."/>
            <person name="Ishii H."/>
            <person name="Satoh N."/>
            <person name="Nishiyama T."/>
            <person name="Hasebe M."/>
            <person name="Maruyama T."/>
            <person name="Minagawa J."/>
            <person name="Obokata J."/>
            <person name="Shigenobu S."/>
        </authorList>
    </citation>
    <scope>NUCLEOTIDE SEQUENCE [LARGE SCALE GENOMIC DNA]</scope>
</reference>
<sequence>MVILSFTSGECDLTPCSDSVVPGNMTGISCQEDQTPIMTSSRCALRCHAALDCRDAIAVCSSSACFCTHCADILNIDFAAVGWSLISKGGSSQKSLPFHPFDGIRYQMVGQLDKLSVLW</sequence>
<evidence type="ECO:0000313" key="1">
    <source>
        <dbReference type="EMBL" id="GFO46537.1"/>
    </source>
</evidence>
<organism evidence="1 2">
    <name type="scientific">Plakobranchus ocellatus</name>
    <dbReference type="NCBI Taxonomy" id="259542"/>
    <lineage>
        <taxon>Eukaryota</taxon>
        <taxon>Metazoa</taxon>
        <taxon>Spiralia</taxon>
        <taxon>Lophotrochozoa</taxon>
        <taxon>Mollusca</taxon>
        <taxon>Gastropoda</taxon>
        <taxon>Heterobranchia</taxon>
        <taxon>Euthyneura</taxon>
        <taxon>Panpulmonata</taxon>
        <taxon>Sacoglossa</taxon>
        <taxon>Placobranchoidea</taxon>
        <taxon>Plakobranchidae</taxon>
        <taxon>Plakobranchus</taxon>
    </lineage>
</organism>
<proteinExistence type="predicted"/>
<comment type="caution">
    <text evidence="1">The sequence shown here is derived from an EMBL/GenBank/DDBJ whole genome shotgun (WGS) entry which is preliminary data.</text>
</comment>
<accession>A0AAV4DR18</accession>
<keyword evidence="2" id="KW-1185">Reference proteome</keyword>